<evidence type="ECO:0000313" key="15">
    <source>
        <dbReference type="EMBL" id="PKK91654.1"/>
    </source>
</evidence>
<dbReference type="FunFam" id="3.40.47.10:FF:000009">
    <property type="entry name" value="3-oxoacyl-[acyl-carrier-protein] synthase 2"/>
    <property type="match status" value="1"/>
</dbReference>
<evidence type="ECO:0000256" key="11">
    <source>
        <dbReference type="PIRNR" id="PIRNR000447"/>
    </source>
</evidence>
<keyword evidence="9 11" id="KW-0275">Fatty acid biosynthesis</keyword>
<dbReference type="InterPro" id="IPR000794">
    <property type="entry name" value="Beta-ketoacyl_synthase"/>
</dbReference>
<dbReference type="Pfam" id="PF00109">
    <property type="entry name" value="ketoacyl-synt"/>
    <property type="match status" value="1"/>
</dbReference>
<comment type="catalytic activity">
    <reaction evidence="11">
        <text>a fatty acyl-[ACP] + malonyl-[ACP] + H(+) = a 3-oxoacyl-[ACP] + holo-[ACP] + CO2</text>
        <dbReference type="Rhea" id="RHEA:22836"/>
        <dbReference type="Rhea" id="RHEA-COMP:9623"/>
        <dbReference type="Rhea" id="RHEA-COMP:9685"/>
        <dbReference type="Rhea" id="RHEA-COMP:9916"/>
        <dbReference type="Rhea" id="RHEA-COMP:14125"/>
        <dbReference type="ChEBI" id="CHEBI:15378"/>
        <dbReference type="ChEBI" id="CHEBI:16526"/>
        <dbReference type="ChEBI" id="CHEBI:64479"/>
        <dbReference type="ChEBI" id="CHEBI:78449"/>
        <dbReference type="ChEBI" id="CHEBI:78776"/>
        <dbReference type="ChEBI" id="CHEBI:138651"/>
    </reaction>
</comment>
<evidence type="ECO:0000256" key="3">
    <source>
        <dbReference type="ARBA" id="ARBA00012356"/>
    </source>
</evidence>
<evidence type="ECO:0000256" key="8">
    <source>
        <dbReference type="ARBA" id="ARBA00023098"/>
    </source>
</evidence>
<dbReference type="Proteomes" id="UP000233256">
    <property type="component" value="Unassembled WGS sequence"/>
</dbReference>
<dbReference type="InterPro" id="IPR020841">
    <property type="entry name" value="PKS_Beta-ketoAc_synthase_dom"/>
</dbReference>
<evidence type="ECO:0000313" key="16">
    <source>
        <dbReference type="Proteomes" id="UP000233256"/>
    </source>
</evidence>
<dbReference type="EMBL" id="PGXC01000002">
    <property type="protein sequence ID" value="PKK91654.1"/>
    <property type="molecule type" value="Genomic_DNA"/>
</dbReference>
<dbReference type="SMART" id="SM00825">
    <property type="entry name" value="PKS_KS"/>
    <property type="match status" value="1"/>
</dbReference>
<name>A0A2N1PTI3_9BACT</name>
<evidence type="ECO:0000256" key="5">
    <source>
        <dbReference type="ARBA" id="ARBA00022516"/>
    </source>
</evidence>
<dbReference type="CDD" id="cd00834">
    <property type="entry name" value="KAS_I_II"/>
    <property type="match status" value="1"/>
</dbReference>
<dbReference type="SUPFAM" id="SSF53901">
    <property type="entry name" value="Thiolase-like"/>
    <property type="match status" value="2"/>
</dbReference>
<dbReference type="Pfam" id="PF02801">
    <property type="entry name" value="Ketoacyl-synt_C"/>
    <property type="match status" value="1"/>
</dbReference>
<keyword evidence="7" id="KW-0276">Fatty acid metabolism</keyword>
<feature type="domain" description="Ketosynthase family 3 (KS3)" evidence="14">
    <location>
        <begin position="3"/>
        <end position="412"/>
    </location>
</feature>
<feature type="active site" description="For beta-ketoacyl synthase activity" evidence="12">
    <location>
        <position position="164"/>
    </location>
</feature>
<comment type="function">
    <text evidence="11">Involved in the type II fatty acid elongation cycle. Catalyzes the elongation of a wide range of acyl-ACP by the addition of two carbons from malonyl-ACP to an acyl acceptor. Can efficiently catalyze the conversion of palmitoleoyl-ACP (cis-hexadec-9-enoyl-ACP) to cis-vaccenoyl-ACP (cis-octadec-11-enoyl-ACP), an essential step in the thermal regulation of fatty acid composition.</text>
</comment>
<evidence type="ECO:0000256" key="4">
    <source>
        <dbReference type="ARBA" id="ARBA00014657"/>
    </source>
</evidence>
<evidence type="ECO:0000256" key="6">
    <source>
        <dbReference type="ARBA" id="ARBA00022679"/>
    </source>
</evidence>
<reference evidence="15 16" key="1">
    <citation type="journal article" date="2017" name="ISME J.">
        <title>Potential for microbial H2 and metal transformations associated with novel bacteria and archaea in deep terrestrial subsurface sediments.</title>
        <authorList>
            <person name="Hernsdorf A.W."/>
            <person name="Amano Y."/>
            <person name="Miyakawa K."/>
            <person name="Ise K."/>
            <person name="Suzuki Y."/>
            <person name="Anantharaman K."/>
            <person name="Probst A."/>
            <person name="Burstein D."/>
            <person name="Thomas B.C."/>
            <person name="Banfield J.F."/>
        </authorList>
    </citation>
    <scope>NUCLEOTIDE SEQUENCE [LARGE SCALE GENOMIC DNA]</scope>
    <source>
        <strain evidence="15">HGW-Wallbacteria-1</strain>
    </source>
</reference>
<evidence type="ECO:0000256" key="7">
    <source>
        <dbReference type="ARBA" id="ARBA00022832"/>
    </source>
</evidence>
<evidence type="ECO:0000256" key="9">
    <source>
        <dbReference type="ARBA" id="ARBA00023160"/>
    </source>
</evidence>
<accession>A0A2N1PTI3</accession>
<evidence type="ECO:0000256" key="13">
    <source>
        <dbReference type="RuleBase" id="RU003694"/>
    </source>
</evidence>
<dbReference type="NCBIfam" id="NF005589">
    <property type="entry name" value="PRK07314.1"/>
    <property type="match status" value="1"/>
</dbReference>
<keyword evidence="8" id="KW-0443">Lipid metabolism</keyword>
<dbReference type="InterPro" id="IPR018201">
    <property type="entry name" value="Ketoacyl_synth_AS"/>
</dbReference>
<evidence type="ECO:0000256" key="12">
    <source>
        <dbReference type="PIRSR" id="PIRSR000447-1"/>
    </source>
</evidence>
<comment type="pathway">
    <text evidence="1 11">Lipid metabolism; fatty acid biosynthesis.</text>
</comment>
<comment type="catalytic activity">
    <reaction evidence="11">
        <text>(9Z)-hexadecenoyl-[ACP] + malonyl-[ACP] + H(+) = 3-oxo-(11Z)-octadecenoyl-[ACP] + holo-[ACP] + CO2</text>
        <dbReference type="Rhea" id="RHEA:55040"/>
        <dbReference type="Rhea" id="RHEA-COMP:9623"/>
        <dbReference type="Rhea" id="RHEA-COMP:9685"/>
        <dbReference type="Rhea" id="RHEA-COMP:10800"/>
        <dbReference type="Rhea" id="RHEA-COMP:14074"/>
        <dbReference type="ChEBI" id="CHEBI:15378"/>
        <dbReference type="ChEBI" id="CHEBI:16526"/>
        <dbReference type="ChEBI" id="CHEBI:64479"/>
        <dbReference type="ChEBI" id="CHEBI:78449"/>
        <dbReference type="ChEBI" id="CHEBI:83989"/>
        <dbReference type="ChEBI" id="CHEBI:138538"/>
        <dbReference type="EC" id="2.3.1.179"/>
    </reaction>
</comment>
<dbReference type="PROSITE" id="PS00606">
    <property type="entry name" value="KS3_1"/>
    <property type="match status" value="1"/>
</dbReference>
<evidence type="ECO:0000259" key="14">
    <source>
        <dbReference type="PROSITE" id="PS52004"/>
    </source>
</evidence>
<evidence type="ECO:0000256" key="1">
    <source>
        <dbReference type="ARBA" id="ARBA00005194"/>
    </source>
</evidence>
<comment type="similarity">
    <text evidence="2 11 13">Belongs to the thiolase-like superfamily. Beta-ketoacyl-ACP synthases family.</text>
</comment>
<keyword evidence="10 11" id="KW-0012">Acyltransferase</keyword>
<gene>
    <name evidence="15" type="primary">fabF</name>
    <name evidence="15" type="ORF">CVV64_03025</name>
</gene>
<proteinExistence type="inferred from homology"/>
<dbReference type="GO" id="GO:0006633">
    <property type="term" value="P:fatty acid biosynthetic process"/>
    <property type="evidence" value="ECO:0007669"/>
    <property type="project" value="UniProtKB-UniRule"/>
</dbReference>
<dbReference type="GO" id="GO:0004315">
    <property type="term" value="F:3-oxoacyl-[acyl-carrier-protein] synthase activity"/>
    <property type="evidence" value="ECO:0007669"/>
    <property type="project" value="UniProtKB-UniRule"/>
</dbReference>
<keyword evidence="5 11" id="KW-0444">Lipid biosynthesis</keyword>
<dbReference type="Gene3D" id="3.40.47.10">
    <property type="match status" value="1"/>
</dbReference>
<dbReference type="GO" id="GO:0005829">
    <property type="term" value="C:cytosol"/>
    <property type="evidence" value="ECO:0007669"/>
    <property type="project" value="TreeGrafter"/>
</dbReference>
<dbReference type="PANTHER" id="PTHR11712:SF336">
    <property type="entry name" value="3-OXOACYL-[ACYL-CARRIER-PROTEIN] SYNTHASE, MITOCHONDRIAL"/>
    <property type="match status" value="1"/>
</dbReference>
<dbReference type="InterPro" id="IPR014030">
    <property type="entry name" value="Ketoacyl_synth_N"/>
</dbReference>
<dbReference type="InterPro" id="IPR014031">
    <property type="entry name" value="Ketoacyl_synth_C"/>
</dbReference>
<dbReference type="InterPro" id="IPR017568">
    <property type="entry name" value="3-oxoacyl-ACP_synth-2"/>
</dbReference>
<evidence type="ECO:0000256" key="2">
    <source>
        <dbReference type="ARBA" id="ARBA00008467"/>
    </source>
</evidence>
<evidence type="ECO:0000256" key="10">
    <source>
        <dbReference type="ARBA" id="ARBA00023315"/>
    </source>
</evidence>
<dbReference type="PANTHER" id="PTHR11712">
    <property type="entry name" value="POLYKETIDE SYNTHASE-RELATED"/>
    <property type="match status" value="1"/>
</dbReference>
<dbReference type="PIRSF" id="PIRSF000447">
    <property type="entry name" value="KAS_II"/>
    <property type="match status" value="1"/>
</dbReference>
<dbReference type="EC" id="2.3.1.179" evidence="3 11"/>
<dbReference type="AlphaFoldDB" id="A0A2N1PTI3"/>
<dbReference type="UniPathway" id="UPA00094"/>
<dbReference type="PROSITE" id="PS52004">
    <property type="entry name" value="KS3_2"/>
    <property type="match status" value="1"/>
</dbReference>
<comment type="caution">
    <text evidence="15">The sequence shown here is derived from an EMBL/GenBank/DDBJ whole genome shotgun (WGS) entry which is preliminary data.</text>
</comment>
<dbReference type="InterPro" id="IPR016039">
    <property type="entry name" value="Thiolase-like"/>
</dbReference>
<sequence>MTQRRVVITGLGAVSCIGGDVPTIWNNVKAGKGGIGPITHFDTEGHTATIAGEVRELDVERWADPKEIKRMDRYSQFAMVAAAQAMEDSGFSVNESNSEMVGVVIGSGIGGITTLETEHEKYTARGPKRVSPLLVPMMIGDMGAGLVAIRYNAKGPNMDIVSACASGAHSVGEAFEMIRRGDADMMIAGGAEAPITKLTVAGFASMKALSTRNDDPGSASRPFDLDRDGFVMSEGAGVVILEEYESAKARGARIYGELAGYGATADAYHMTHPALEGEGTQRAMKMAMKKAGVNPSEVDYINAHGTSTPLNDKYESIAIEKVFGDRAFNGLTVSSTKSMTGHLLGAAGPLELVISAMAMQDNVIPPTINYQTPDPECRLDYVPNEARSGKLNVILSNSLGFGGHNACLLLRRV</sequence>
<keyword evidence="6 11" id="KW-0808">Transferase</keyword>
<dbReference type="PROSITE" id="PS51257">
    <property type="entry name" value="PROKAR_LIPOPROTEIN"/>
    <property type="match status" value="1"/>
</dbReference>
<protein>
    <recommendedName>
        <fullName evidence="4 11">3-oxoacyl-[acyl-carrier-protein] synthase 2</fullName>
        <ecNumber evidence="3 11">2.3.1.179</ecNumber>
    </recommendedName>
</protein>
<dbReference type="NCBIfam" id="TIGR03150">
    <property type="entry name" value="fabF"/>
    <property type="match status" value="1"/>
</dbReference>
<organism evidence="15 16">
    <name type="scientific">Candidatus Wallbacteria bacterium HGW-Wallbacteria-1</name>
    <dbReference type="NCBI Taxonomy" id="2013854"/>
    <lineage>
        <taxon>Bacteria</taxon>
        <taxon>Candidatus Walliibacteriota</taxon>
    </lineage>
</organism>